<evidence type="ECO:0000313" key="8">
    <source>
        <dbReference type="EMBL" id="CAB5240319.1"/>
    </source>
</evidence>
<dbReference type="CDD" id="cd00075">
    <property type="entry name" value="HATPase"/>
    <property type="match status" value="1"/>
</dbReference>
<dbReference type="InterPro" id="IPR003594">
    <property type="entry name" value="HATPase_dom"/>
</dbReference>
<dbReference type="AlphaFoldDB" id="A0A6J7XSJ5"/>
<feature type="domain" description="Histidine kinase" evidence="7">
    <location>
        <begin position="148"/>
        <end position="364"/>
    </location>
</feature>
<dbReference type="SMART" id="SM00388">
    <property type="entry name" value="HisKA"/>
    <property type="match status" value="1"/>
</dbReference>
<comment type="catalytic activity">
    <reaction evidence="1">
        <text>ATP + protein L-histidine = ADP + protein N-phospho-L-histidine.</text>
        <dbReference type="EC" id="2.7.13.3"/>
    </reaction>
</comment>
<dbReference type="PRINTS" id="PR00344">
    <property type="entry name" value="BCTRLSENSOR"/>
</dbReference>
<dbReference type="EC" id="2.7.13.3" evidence="2"/>
<dbReference type="Pfam" id="PF00512">
    <property type="entry name" value="HisKA"/>
    <property type="match status" value="1"/>
</dbReference>
<reference evidence="8" key="1">
    <citation type="submission" date="2020-05" db="EMBL/GenBank/DDBJ databases">
        <authorList>
            <person name="Chiriac C."/>
            <person name="Salcher M."/>
            <person name="Ghai R."/>
            <person name="Kavagutti S V."/>
        </authorList>
    </citation>
    <scope>NUCLEOTIDE SEQUENCE</scope>
</reference>
<dbReference type="SMART" id="SM00387">
    <property type="entry name" value="HATPase_c"/>
    <property type="match status" value="1"/>
</dbReference>
<evidence type="ECO:0000256" key="6">
    <source>
        <dbReference type="ARBA" id="ARBA00023012"/>
    </source>
</evidence>
<organism evidence="8">
    <name type="scientific">freshwater metagenome</name>
    <dbReference type="NCBI Taxonomy" id="449393"/>
    <lineage>
        <taxon>unclassified sequences</taxon>
        <taxon>metagenomes</taxon>
        <taxon>ecological metagenomes</taxon>
    </lineage>
</organism>
<evidence type="ECO:0000256" key="1">
    <source>
        <dbReference type="ARBA" id="ARBA00000085"/>
    </source>
</evidence>
<evidence type="ECO:0000256" key="5">
    <source>
        <dbReference type="ARBA" id="ARBA00022777"/>
    </source>
</evidence>
<dbReference type="InterPro" id="IPR036890">
    <property type="entry name" value="HATPase_C_sf"/>
</dbReference>
<dbReference type="InterPro" id="IPR005467">
    <property type="entry name" value="His_kinase_dom"/>
</dbReference>
<dbReference type="FunFam" id="3.30.565.10:FF:000006">
    <property type="entry name" value="Sensor histidine kinase WalK"/>
    <property type="match status" value="1"/>
</dbReference>
<dbReference type="GO" id="GO:0000155">
    <property type="term" value="F:phosphorelay sensor kinase activity"/>
    <property type="evidence" value="ECO:0007669"/>
    <property type="project" value="InterPro"/>
</dbReference>
<dbReference type="SUPFAM" id="SSF55874">
    <property type="entry name" value="ATPase domain of HSP90 chaperone/DNA topoisomerase II/histidine kinase"/>
    <property type="match status" value="1"/>
</dbReference>
<keyword evidence="5" id="KW-0418">Kinase</keyword>
<dbReference type="Pfam" id="PF02518">
    <property type="entry name" value="HATPase_c"/>
    <property type="match status" value="1"/>
</dbReference>
<evidence type="ECO:0000256" key="3">
    <source>
        <dbReference type="ARBA" id="ARBA00022553"/>
    </source>
</evidence>
<name>A0A6J7XSJ5_9ZZZZ</name>
<dbReference type="Gene3D" id="3.30.565.10">
    <property type="entry name" value="Histidine kinase-like ATPase, C-terminal domain"/>
    <property type="match status" value="1"/>
</dbReference>
<dbReference type="SUPFAM" id="SSF47384">
    <property type="entry name" value="Homodimeric domain of signal transducing histidine kinase"/>
    <property type="match status" value="1"/>
</dbReference>
<dbReference type="PANTHER" id="PTHR45453">
    <property type="entry name" value="PHOSPHATE REGULON SENSOR PROTEIN PHOR"/>
    <property type="match status" value="1"/>
</dbReference>
<keyword evidence="3" id="KW-0597">Phosphoprotein</keyword>
<dbReference type="GO" id="GO:0004721">
    <property type="term" value="F:phosphoprotein phosphatase activity"/>
    <property type="evidence" value="ECO:0007669"/>
    <property type="project" value="TreeGrafter"/>
</dbReference>
<evidence type="ECO:0000259" key="7">
    <source>
        <dbReference type="PROSITE" id="PS50109"/>
    </source>
</evidence>
<protein>
    <recommendedName>
        <fullName evidence="2">histidine kinase</fullName>
        <ecNumber evidence="2">2.7.13.3</ecNumber>
    </recommendedName>
</protein>
<dbReference type="InterPro" id="IPR050351">
    <property type="entry name" value="BphY/WalK/GraS-like"/>
</dbReference>
<dbReference type="PANTHER" id="PTHR45453:SF1">
    <property type="entry name" value="PHOSPHATE REGULON SENSOR PROTEIN PHOR"/>
    <property type="match status" value="1"/>
</dbReference>
<keyword evidence="6" id="KW-0902">Two-component regulatory system</keyword>
<dbReference type="GO" id="GO:0016036">
    <property type="term" value="P:cellular response to phosphate starvation"/>
    <property type="evidence" value="ECO:0007669"/>
    <property type="project" value="TreeGrafter"/>
</dbReference>
<proteinExistence type="predicted"/>
<keyword evidence="4" id="KW-0808">Transferase</keyword>
<dbReference type="EMBL" id="CAFBSG010000009">
    <property type="protein sequence ID" value="CAB5240319.1"/>
    <property type="molecule type" value="Genomic_DNA"/>
</dbReference>
<accession>A0A6J7XSJ5</accession>
<dbReference type="InterPro" id="IPR003661">
    <property type="entry name" value="HisK_dim/P_dom"/>
</dbReference>
<dbReference type="Gene3D" id="1.10.287.130">
    <property type="match status" value="1"/>
</dbReference>
<evidence type="ECO:0000256" key="2">
    <source>
        <dbReference type="ARBA" id="ARBA00012438"/>
    </source>
</evidence>
<dbReference type="GO" id="GO:0005886">
    <property type="term" value="C:plasma membrane"/>
    <property type="evidence" value="ECO:0007669"/>
    <property type="project" value="TreeGrafter"/>
</dbReference>
<dbReference type="InterPro" id="IPR036097">
    <property type="entry name" value="HisK_dim/P_sf"/>
</dbReference>
<sequence>MGHFWRWTGLLRLYDYAVRRREKRSGQSSSSRISQDLIDVLNILEIASVVISTHEEPLYFSPLAQTLGIIRDERISGEELLALIRVVRRTGVTQSGSIDLPRGPIGEGTRRLSVKVARIGNSDLIIALLSDESEAERIDAVRRDFVANISHELKTPIGALSILSEAVLGARSEPEAVEKFALRMQIEAKRLSDLVQEIINLSRLQDADPLLDAITVDIDEVIELAIVQSQLHADSRNIEIVRGDEVHLSAVGDRAQLVAAVHNLIENAINYSPDKTRVTVNSQARNGLIEISVIDQGIGISESDIDRIFERFYRVDPARSRETGGTGLGLSIVKHVARNHGGEVVVWSAPGVGSTFTLKLPIGEEIIEMDDNQ</sequence>
<gene>
    <name evidence="8" type="ORF">UFOPK3554_00781</name>
</gene>
<evidence type="ECO:0000256" key="4">
    <source>
        <dbReference type="ARBA" id="ARBA00022679"/>
    </source>
</evidence>
<dbReference type="InterPro" id="IPR004358">
    <property type="entry name" value="Sig_transdc_His_kin-like_C"/>
</dbReference>
<dbReference type="CDD" id="cd00082">
    <property type="entry name" value="HisKA"/>
    <property type="match status" value="1"/>
</dbReference>
<dbReference type="PROSITE" id="PS50109">
    <property type="entry name" value="HIS_KIN"/>
    <property type="match status" value="1"/>
</dbReference>